<proteinExistence type="predicted"/>
<gene>
    <name evidence="1" type="ORF">KU39_2p9</name>
</gene>
<protein>
    <submittedName>
        <fullName evidence="1">Transposase</fullName>
    </submittedName>
</protein>
<evidence type="ECO:0000313" key="1">
    <source>
        <dbReference type="EMBL" id="ALB24412.1"/>
    </source>
</evidence>
<name>A0AAC8VL12_PISSA</name>
<sequence>MKLLSQENIRLKKKLAQAEAIIDLQKKVSDLLGEHILPTELSESN</sequence>
<dbReference type="EMBL" id="CP012510">
    <property type="protein sequence ID" value="ALB24412.1"/>
    <property type="molecule type" value="Genomic_DNA"/>
</dbReference>
<reference evidence="1 2" key="1">
    <citation type="journal article" date="2014" name="Genome Announc.">
        <title>Comparative Genome Analysis of Two Isolates of the Fish Pathogen Piscirickettsia salmonis from Different Hosts Reveals Major Differences in Virulence-Associated Secretion Systems.</title>
        <authorList>
            <person name="Bohle H."/>
            <person name="Henriquez P."/>
            <person name="Grothusen H."/>
            <person name="Navas E."/>
            <person name="Sandoval A."/>
            <person name="Bustamante F."/>
            <person name="Bustos P."/>
            <person name="Mancilla M."/>
        </authorList>
    </citation>
    <scope>NUCLEOTIDE SEQUENCE [LARGE SCALE GENOMIC DNA]</scope>
    <source>
        <strain evidence="2">B1-32597</strain>
    </source>
</reference>
<evidence type="ECO:0000313" key="2">
    <source>
        <dbReference type="Proteomes" id="UP000029558"/>
    </source>
</evidence>
<organism evidence="1 2">
    <name type="scientific">Piscirickettsia salmonis</name>
    <dbReference type="NCBI Taxonomy" id="1238"/>
    <lineage>
        <taxon>Bacteria</taxon>
        <taxon>Pseudomonadati</taxon>
        <taxon>Pseudomonadota</taxon>
        <taxon>Gammaproteobacteria</taxon>
        <taxon>Thiotrichales</taxon>
        <taxon>Piscirickettsiaceae</taxon>
        <taxon>Piscirickettsia</taxon>
    </lineage>
</organism>
<geneLocation type="plasmid" evidence="1 2">
    <name>pPSB1-2</name>
</geneLocation>
<dbReference type="AlphaFoldDB" id="A0AAC8VL12"/>
<dbReference type="RefSeq" id="WP_155097723.1">
    <property type="nucleotide sequence ID" value="NZ_CP038891.1"/>
</dbReference>
<accession>A0AAC8VL12</accession>
<dbReference type="Proteomes" id="UP000029558">
    <property type="component" value="Plasmid pPSB1-2"/>
</dbReference>
<keyword evidence="1" id="KW-0614">Plasmid</keyword>